<protein>
    <submittedName>
        <fullName evidence="2">Uncharacterized protein</fullName>
    </submittedName>
</protein>
<evidence type="ECO:0000256" key="1">
    <source>
        <dbReference type="SAM" id="MobiDB-lite"/>
    </source>
</evidence>
<accession>A0A1B6LVE6</accession>
<dbReference type="EMBL" id="GEBQ01012331">
    <property type="protein sequence ID" value="JAT27646.1"/>
    <property type="molecule type" value="Transcribed_RNA"/>
</dbReference>
<proteinExistence type="predicted"/>
<dbReference type="AlphaFoldDB" id="A0A1B6LVE6"/>
<gene>
    <name evidence="2" type="ORF">g.4147</name>
</gene>
<reference evidence="2" key="1">
    <citation type="submission" date="2015-11" db="EMBL/GenBank/DDBJ databases">
        <title>De novo transcriptome assembly of four potential Pierce s Disease insect vectors from Arizona vineyards.</title>
        <authorList>
            <person name="Tassone E.E."/>
        </authorList>
    </citation>
    <scope>NUCLEOTIDE SEQUENCE</scope>
</reference>
<evidence type="ECO:0000313" key="2">
    <source>
        <dbReference type="EMBL" id="JAT27646.1"/>
    </source>
</evidence>
<sequence>MRTALDGKRIGTKHIAVRWAHSLTVEDREKAKFELEIPALAGAKSEKKISRTTKIQAIEAKLKMMESSSFSEFQPNEGPSGVSISCLQRVSRGKTTKPYSRPYQRR</sequence>
<organism evidence="2">
    <name type="scientific">Graphocephala atropunctata</name>
    <dbReference type="NCBI Taxonomy" id="36148"/>
    <lineage>
        <taxon>Eukaryota</taxon>
        <taxon>Metazoa</taxon>
        <taxon>Ecdysozoa</taxon>
        <taxon>Arthropoda</taxon>
        <taxon>Hexapoda</taxon>
        <taxon>Insecta</taxon>
        <taxon>Pterygota</taxon>
        <taxon>Neoptera</taxon>
        <taxon>Paraneoptera</taxon>
        <taxon>Hemiptera</taxon>
        <taxon>Auchenorrhyncha</taxon>
        <taxon>Membracoidea</taxon>
        <taxon>Cicadellidae</taxon>
        <taxon>Cicadellinae</taxon>
        <taxon>Cicadellini</taxon>
        <taxon>Graphocephala</taxon>
    </lineage>
</organism>
<feature type="region of interest" description="Disordered" evidence="1">
    <location>
        <begin position="68"/>
        <end position="106"/>
    </location>
</feature>
<name>A0A1B6LVE6_9HEMI</name>